<protein>
    <submittedName>
        <fullName evidence="1">Uncharacterized protein</fullName>
    </submittedName>
</protein>
<name>A0A3D0KGQ5_9GAMM</name>
<reference evidence="1" key="1">
    <citation type="journal article" date="2018" name="Nat. Biotechnol.">
        <title>A standardized bacterial taxonomy based on genome phylogeny substantially revises the tree of life.</title>
        <authorList>
            <person name="Parks D.H."/>
            <person name="Chuvochina M."/>
            <person name="Waite D.W."/>
            <person name="Rinke C."/>
            <person name="Skarshewski A."/>
            <person name="Chaumeil P.A."/>
            <person name="Hugenholtz P."/>
        </authorList>
    </citation>
    <scope>NUCLEOTIDE SEQUENCE [LARGE SCALE GENOMIC DNA]</scope>
    <source>
        <strain evidence="1">UBA11284</strain>
    </source>
</reference>
<sequence length="361" mass="40723">MPFSAITFAADLASWLKNDDLAPWLRLEGYDPRQADWIKAFQEQPSDGRSRSRLTYQPEGVDAIPQTYADVRPLKRQLAQDVSRLTRDYNAALDVDIVKTAPSPHTQGTEYTVHVTGFDGFVEAVLEATGLPFTHGQLTPEQIQALDPWRSLKYWLAADLFAPSPLVLSLSVNADMEAPGSPTPAAQFHQVVLSPVAFGDNRREAALLAFTPLEHYLWYLGGQHLPDMGLKAPHAPFELEGQRHKTSKIPSFRQPIYHDHLGRLDTYRAVRAGDASAMTASFHRRALTWFQVDRYRPDLGQAVFTFTVPAQHPRITDVSAAFEHVRVDDLMPVRNNWIGRGDVRRDHSKRDIGIARYGRFF</sequence>
<accession>A0A3D0KGQ5</accession>
<proteinExistence type="predicted"/>
<gene>
    <name evidence="1" type="ORF">DEO68_10895</name>
</gene>
<organism evidence="1">
    <name type="scientific">Halomonas campaniensis</name>
    <dbReference type="NCBI Taxonomy" id="213554"/>
    <lineage>
        <taxon>Bacteria</taxon>
        <taxon>Pseudomonadati</taxon>
        <taxon>Pseudomonadota</taxon>
        <taxon>Gammaproteobacteria</taxon>
        <taxon>Oceanospirillales</taxon>
        <taxon>Halomonadaceae</taxon>
        <taxon>Halomonas</taxon>
    </lineage>
</organism>
<dbReference type="EMBL" id="DOTR01000055">
    <property type="protein sequence ID" value="HCA02666.1"/>
    <property type="molecule type" value="Genomic_DNA"/>
</dbReference>
<comment type="caution">
    <text evidence="1">The sequence shown here is derived from an EMBL/GenBank/DDBJ whole genome shotgun (WGS) entry which is preliminary data.</text>
</comment>
<evidence type="ECO:0000313" key="1">
    <source>
        <dbReference type="EMBL" id="HCA02666.1"/>
    </source>
</evidence>
<dbReference type="AlphaFoldDB" id="A0A3D0KGQ5"/>